<accession>A0ACB9EU50</accession>
<reference evidence="2" key="1">
    <citation type="journal article" date="2022" name="Mol. Ecol. Resour.">
        <title>The genomes of chicory, endive, great burdock and yacon provide insights into Asteraceae palaeo-polyploidization history and plant inulin production.</title>
        <authorList>
            <person name="Fan W."/>
            <person name="Wang S."/>
            <person name="Wang H."/>
            <person name="Wang A."/>
            <person name="Jiang F."/>
            <person name="Liu H."/>
            <person name="Zhao H."/>
            <person name="Xu D."/>
            <person name="Zhang Y."/>
        </authorList>
    </citation>
    <scope>NUCLEOTIDE SEQUENCE [LARGE SCALE GENOMIC DNA]</scope>
    <source>
        <strain evidence="2">cv. Yunnan</strain>
    </source>
</reference>
<name>A0ACB9EU50_9ASTR</name>
<dbReference type="Proteomes" id="UP001056120">
    <property type="component" value="Linkage Group LG17"/>
</dbReference>
<dbReference type="EMBL" id="CM042034">
    <property type="protein sequence ID" value="KAI3762241.1"/>
    <property type="molecule type" value="Genomic_DNA"/>
</dbReference>
<keyword evidence="2" id="KW-1185">Reference proteome</keyword>
<protein>
    <submittedName>
        <fullName evidence="1">Uncharacterized protein</fullName>
    </submittedName>
</protein>
<evidence type="ECO:0000313" key="2">
    <source>
        <dbReference type="Proteomes" id="UP001056120"/>
    </source>
</evidence>
<sequence>MTCRSLGENAGSCFNLMTYAGVSSARQSSGADGKFSGHVFADYSIFKGKAALSAAPVLPTFSKMDA</sequence>
<evidence type="ECO:0000313" key="1">
    <source>
        <dbReference type="EMBL" id="KAI3762241.1"/>
    </source>
</evidence>
<organism evidence="1 2">
    <name type="scientific">Smallanthus sonchifolius</name>
    <dbReference type="NCBI Taxonomy" id="185202"/>
    <lineage>
        <taxon>Eukaryota</taxon>
        <taxon>Viridiplantae</taxon>
        <taxon>Streptophyta</taxon>
        <taxon>Embryophyta</taxon>
        <taxon>Tracheophyta</taxon>
        <taxon>Spermatophyta</taxon>
        <taxon>Magnoliopsida</taxon>
        <taxon>eudicotyledons</taxon>
        <taxon>Gunneridae</taxon>
        <taxon>Pentapetalae</taxon>
        <taxon>asterids</taxon>
        <taxon>campanulids</taxon>
        <taxon>Asterales</taxon>
        <taxon>Asteraceae</taxon>
        <taxon>Asteroideae</taxon>
        <taxon>Heliantheae alliance</taxon>
        <taxon>Millerieae</taxon>
        <taxon>Smallanthus</taxon>
    </lineage>
</organism>
<reference evidence="1 2" key="2">
    <citation type="journal article" date="2022" name="Mol. Ecol. Resour.">
        <title>The genomes of chicory, endive, great burdock and yacon provide insights into Asteraceae paleo-polyploidization history and plant inulin production.</title>
        <authorList>
            <person name="Fan W."/>
            <person name="Wang S."/>
            <person name="Wang H."/>
            <person name="Wang A."/>
            <person name="Jiang F."/>
            <person name="Liu H."/>
            <person name="Zhao H."/>
            <person name="Xu D."/>
            <person name="Zhang Y."/>
        </authorList>
    </citation>
    <scope>NUCLEOTIDE SEQUENCE [LARGE SCALE GENOMIC DNA]</scope>
    <source>
        <strain evidence="2">cv. Yunnan</strain>
        <tissue evidence="1">Leaves</tissue>
    </source>
</reference>
<comment type="caution">
    <text evidence="1">The sequence shown here is derived from an EMBL/GenBank/DDBJ whole genome shotgun (WGS) entry which is preliminary data.</text>
</comment>
<gene>
    <name evidence="1" type="ORF">L1987_52666</name>
</gene>
<proteinExistence type="predicted"/>